<evidence type="ECO:0000313" key="2">
    <source>
        <dbReference type="Proteomes" id="UP000789396"/>
    </source>
</evidence>
<dbReference type="OrthoDB" id="2466523at2759"/>
<gene>
    <name evidence="1" type="ORF">RFULGI_LOCUS19393</name>
</gene>
<accession>A0A9N9KBP1</accession>
<proteinExistence type="predicted"/>
<dbReference type="Proteomes" id="UP000789396">
    <property type="component" value="Unassembled WGS sequence"/>
</dbReference>
<dbReference type="AlphaFoldDB" id="A0A9N9KBP1"/>
<name>A0A9N9KBP1_9GLOM</name>
<organism evidence="1 2">
    <name type="scientific">Racocetra fulgida</name>
    <dbReference type="NCBI Taxonomy" id="60492"/>
    <lineage>
        <taxon>Eukaryota</taxon>
        <taxon>Fungi</taxon>
        <taxon>Fungi incertae sedis</taxon>
        <taxon>Mucoromycota</taxon>
        <taxon>Glomeromycotina</taxon>
        <taxon>Glomeromycetes</taxon>
        <taxon>Diversisporales</taxon>
        <taxon>Gigasporaceae</taxon>
        <taxon>Racocetra</taxon>
    </lineage>
</organism>
<reference evidence="1" key="1">
    <citation type="submission" date="2021-06" db="EMBL/GenBank/DDBJ databases">
        <authorList>
            <person name="Kallberg Y."/>
            <person name="Tangrot J."/>
            <person name="Rosling A."/>
        </authorList>
    </citation>
    <scope>NUCLEOTIDE SEQUENCE</scope>
    <source>
        <strain evidence="1">IN212</strain>
    </source>
</reference>
<feature type="non-terminal residue" evidence="1">
    <location>
        <position position="1"/>
    </location>
</feature>
<protein>
    <submittedName>
        <fullName evidence="1">10246_t:CDS:1</fullName>
    </submittedName>
</protein>
<evidence type="ECO:0000313" key="1">
    <source>
        <dbReference type="EMBL" id="CAG8818141.1"/>
    </source>
</evidence>
<feature type="non-terminal residue" evidence="1">
    <location>
        <position position="44"/>
    </location>
</feature>
<sequence length="44" mass="5201">RCAKDHEWQARFSCIKIRKRWCLHCAGNAPHTIEEARQIAHSKN</sequence>
<comment type="caution">
    <text evidence="1">The sequence shown here is derived from an EMBL/GenBank/DDBJ whole genome shotgun (WGS) entry which is preliminary data.</text>
</comment>
<dbReference type="EMBL" id="CAJVPZ010095414">
    <property type="protein sequence ID" value="CAG8818141.1"/>
    <property type="molecule type" value="Genomic_DNA"/>
</dbReference>
<keyword evidence="2" id="KW-1185">Reference proteome</keyword>